<dbReference type="RefSeq" id="WP_387346023.1">
    <property type="nucleotide sequence ID" value="NZ_JBIAXI010000024.1"/>
</dbReference>
<protein>
    <submittedName>
        <fullName evidence="1">Uncharacterized protein</fullName>
    </submittedName>
</protein>
<organism evidence="1 2">
    <name type="scientific">Microtetraspora fusca</name>
    <dbReference type="NCBI Taxonomy" id="1997"/>
    <lineage>
        <taxon>Bacteria</taxon>
        <taxon>Bacillati</taxon>
        <taxon>Actinomycetota</taxon>
        <taxon>Actinomycetes</taxon>
        <taxon>Streptosporangiales</taxon>
        <taxon>Streptosporangiaceae</taxon>
        <taxon>Microtetraspora</taxon>
    </lineage>
</organism>
<sequence length="83" mass="8834">MGDVVSLDQARDARRRRWRAQAAQAVMHPALRWQVDGGVFGHRRSPGGGTACGLTGDLTMADAGVGRCPVCYPAVAAELLESR</sequence>
<evidence type="ECO:0000313" key="2">
    <source>
        <dbReference type="Proteomes" id="UP001602119"/>
    </source>
</evidence>
<comment type="caution">
    <text evidence="1">The sequence shown here is derived from an EMBL/GenBank/DDBJ whole genome shotgun (WGS) entry which is preliminary data.</text>
</comment>
<keyword evidence="2" id="KW-1185">Reference proteome</keyword>
<evidence type="ECO:0000313" key="1">
    <source>
        <dbReference type="EMBL" id="MFF4777551.1"/>
    </source>
</evidence>
<name>A0ABW6VE16_MICFU</name>
<proteinExistence type="predicted"/>
<dbReference type="Proteomes" id="UP001602119">
    <property type="component" value="Unassembled WGS sequence"/>
</dbReference>
<gene>
    <name evidence="1" type="ORF">ACFY05_32310</name>
</gene>
<reference evidence="1 2" key="1">
    <citation type="submission" date="2024-10" db="EMBL/GenBank/DDBJ databases">
        <title>The Natural Products Discovery Center: Release of the First 8490 Sequenced Strains for Exploring Actinobacteria Biosynthetic Diversity.</title>
        <authorList>
            <person name="Kalkreuter E."/>
            <person name="Kautsar S.A."/>
            <person name="Yang D."/>
            <person name="Bader C.D."/>
            <person name="Teijaro C.N."/>
            <person name="Fluegel L."/>
            <person name="Davis C.M."/>
            <person name="Simpson J.R."/>
            <person name="Lauterbach L."/>
            <person name="Steele A.D."/>
            <person name="Gui C."/>
            <person name="Meng S."/>
            <person name="Li G."/>
            <person name="Viehrig K."/>
            <person name="Ye F."/>
            <person name="Su P."/>
            <person name="Kiefer A.F."/>
            <person name="Nichols A."/>
            <person name="Cepeda A.J."/>
            <person name="Yan W."/>
            <person name="Fan B."/>
            <person name="Jiang Y."/>
            <person name="Adhikari A."/>
            <person name="Zheng C.-J."/>
            <person name="Schuster L."/>
            <person name="Cowan T.M."/>
            <person name="Smanski M.J."/>
            <person name="Chevrette M.G."/>
            <person name="De Carvalho L.P.S."/>
            <person name="Shen B."/>
        </authorList>
    </citation>
    <scope>NUCLEOTIDE SEQUENCE [LARGE SCALE GENOMIC DNA]</scope>
    <source>
        <strain evidence="1 2">NPDC001281</strain>
    </source>
</reference>
<dbReference type="EMBL" id="JBIAXI010000024">
    <property type="protein sequence ID" value="MFF4777551.1"/>
    <property type="molecule type" value="Genomic_DNA"/>
</dbReference>
<accession>A0ABW6VE16</accession>